<dbReference type="InterPro" id="IPR053965">
    <property type="entry name" value="INTS1_R4"/>
</dbReference>
<feature type="compositionally biased region" description="Polar residues" evidence="1">
    <location>
        <begin position="903"/>
        <end position="913"/>
    </location>
</feature>
<feature type="compositionally biased region" description="Basic and acidic residues" evidence="1">
    <location>
        <begin position="10"/>
        <end position="31"/>
    </location>
</feature>
<dbReference type="PANTHER" id="PTHR21224:SF1">
    <property type="entry name" value="INTEGRATOR COMPLEX SUBUNIT 1"/>
    <property type="match status" value="1"/>
</dbReference>
<feature type="region of interest" description="Disordered" evidence="1">
    <location>
        <begin position="901"/>
        <end position="920"/>
    </location>
</feature>
<feature type="compositionally biased region" description="Basic and acidic residues" evidence="1">
    <location>
        <begin position="69"/>
        <end position="82"/>
    </location>
</feature>
<dbReference type="PANTHER" id="PTHR21224">
    <property type="entry name" value="INTEGRATOR COMPLEX SUBUNIT 1"/>
    <property type="match status" value="1"/>
</dbReference>
<feature type="compositionally biased region" description="Low complexity" evidence="1">
    <location>
        <begin position="333"/>
        <end position="344"/>
    </location>
</feature>
<feature type="domain" description="Integrator complex subunit 1 RPB2-binding" evidence="2">
    <location>
        <begin position="397"/>
        <end position="542"/>
    </location>
</feature>
<feature type="compositionally biased region" description="Basic and acidic residues" evidence="1">
    <location>
        <begin position="145"/>
        <end position="155"/>
    </location>
</feature>
<dbReference type="InterPro" id="IPR016024">
    <property type="entry name" value="ARM-type_fold"/>
</dbReference>
<evidence type="ECO:0000313" key="5">
    <source>
        <dbReference type="EMBL" id="KAL2636269.1"/>
    </source>
</evidence>
<gene>
    <name evidence="5" type="ORF">R1flu_007748</name>
</gene>
<dbReference type="Pfam" id="PF22928">
    <property type="entry name" value="INTS1_R4"/>
    <property type="match status" value="1"/>
</dbReference>
<dbReference type="InterPro" id="IPR022145">
    <property type="entry name" value="INTS1_RPB2-bd"/>
</dbReference>
<feature type="region of interest" description="Disordered" evidence="1">
    <location>
        <begin position="1"/>
        <end position="170"/>
    </location>
</feature>
<evidence type="ECO:0000259" key="4">
    <source>
        <dbReference type="Pfam" id="PF22929"/>
    </source>
</evidence>
<keyword evidence="6" id="KW-1185">Reference proteome</keyword>
<evidence type="ECO:0000259" key="3">
    <source>
        <dbReference type="Pfam" id="PF22928"/>
    </source>
</evidence>
<dbReference type="InterPro" id="IPR038902">
    <property type="entry name" value="INTS1"/>
</dbReference>
<evidence type="ECO:0000256" key="1">
    <source>
        <dbReference type="SAM" id="MobiDB-lite"/>
    </source>
</evidence>
<feature type="compositionally biased region" description="Basic and acidic residues" evidence="1">
    <location>
        <begin position="111"/>
        <end position="123"/>
    </location>
</feature>
<feature type="domain" description="Integrator complex subunit 1 R4" evidence="3">
    <location>
        <begin position="2317"/>
        <end position="2404"/>
    </location>
</feature>
<dbReference type="Pfam" id="PF12432">
    <property type="entry name" value="INTS1_RP2B-bd"/>
    <property type="match status" value="1"/>
</dbReference>
<name>A0ABD1Z0Y1_9MARC</name>
<proteinExistence type="predicted"/>
<dbReference type="EMBL" id="JBHFFA010000003">
    <property type="protein sequence ID" value="KAL2636269.1"/>
    <property type="molecule type" value="Genomic_DNA"/>
</dbReference>
<reference evidence="5 6" key="1">
    <citation type="submission" date="2024-09" db="EMBL/GenBank/DDBJ databases">
        <title>Chromosome-scale assembly of Riccia fluitans.</title>
        <authorList>
            <person name="Paukszto L."/>
            <person name="Sawicki J."/>
            <person name="Karawczyk K."/>
            <person name="Piernik-Szablinska J."/>
            <person name="Szczecinska M."/>
            <person name="Mazdziarz M."/>
        </authorList>
    </citation>
    <scope>NUCLEOTIDE SEQUENCE [LARGE SCALE GENOMIC DNA]</scope>
    <source>
        <strain evidence="5">Rf_01</strain>
        <tissue evidence="5">Aerial parts of the thallus</tissue>
    </source>
</reference>
<accession>A0ABD1Z0Y1</accession>
<evidence type="ECO:0000259" key="2">
    <source>
        <dbReference type="Pfam" id="PF12432"/>
    </source>
</evidence>
<dbReference type="SUPFAM" id="SSF48371">
    <property type="entry name" value="ARM repeat"/>
    <property type="match status" value="1"/>
</dbReference>
<feature type="domain" description="Integrator complex subunit 1 INTS2-binding" evidence="4">
    <location>
        <begin position="1142"/>
        <end position="1422"/>
    </location>
</feature>
<dbReference type="Pfam" id="PF22929">
    <property type="entry name" value="INTS1_INTS2-bd"/>
    <property type="match status" value="1"/>
</dbReference>
<dbReference type="InterPro" id="IPR053966">
    <property type="entry name" value="INTS1_INTS2-bd"/>
</dbReference>
<protein>
    <submittedName>
        <fullName evidence="5">Uncharacterized protein</fullName>
    </submittedName>
</protein>
<sequence length="2446" mass="270493">MKRQLSSDATHSESDESRVKSRRLYESGSREGEEEPGGFLDLNATPLGFDLNAPVTEEDSPHQPSDWVPAKEKQDEAWRPAQEEVDEKDDTAESKPLVVENAAASQVTSKIEVEEPTKLEKLDSPPQLNEPKVGNEEREAEDLEEIKKDSDEQPELKPLATSPPEPSVPAPAVFQRSLESISTLGIDDDLDILRSVWKAHEQNDLESLDCILVEACEELAKNPFSPSRYHYLSCLYISKKLPEAFALPKTLKVLLGFFRSPSGGQSTLKRQPMLPIVASKLLNRAFASEPQWPLDFVQIYLEDAAGARSWIEHEGSKEFVANILTAFPDVDADSSASPEDSSLSRLTDSHGGSGEVVSTQTVKIDPTATQVQGTVHFKNRYLSEEIRAQVRSEFTQALNQLLGSASTKDNPRQLLKLLMQGAGYEEVRVVASSMIEAYLNNTVHLRGAKPLLDRIVQHTRSTSDNDCTTVHNLLALRITSLQAIGQIKPLHGNIFADMVTQLVRRRAEYATLALKTFVTAEVSSKNPHNLKSIVVVLKAMPESPPPEHELASIFQELAANEEYRFQLKDLIRRMMKQVGSDLDVHALCHGLLQPSPAMAEQHETVKEAWLKQLVDMACQLLLYAVQPFAMDENVVSLITSSPASSFPGPVVGSLKEKLSQLEKFSQETANFQIDAMAWCMEVLAVYLPSMEEAQFTRIVRQLLFLENSEVYLSTSESASEADLLSLRLLSFSTAAPEEILARLILMAISNFPFSQGEALNIIERLVWRAAALKRHFDGALTAASTQLPAAIFKLASLNLPGQSSLQQLVKKDVYWRACLVVLIIAVYNVSTIGWFVWENLPTIRLFMEALLTCTRTFLPTGGDGARILATRKLELEAEQRDSKAEGAISAYFDVIAEKRRNDPSSSEVNTPGSLLSPPGAGDWRGGVMFLEPTGTVRRPPKSVVEELDKIDEAFQLGHILRNSQDPNFLAEITKSQTLAQVWSWLQKILVAEPEVITCLPPVWQCELLFMHEGQHQLIRDLFLDIGKLRSHLHLVMVQQLPDKESEIERVVNFLSSKLISKSGSIRSRARRCFGSLFFPPPCSVPDVTQSGPSSPLDFKRTDASGSAAVIAGGSYKKVSPGVGDDGVHDKFTSGTRCQLADDECGWLQVVEKVPTASVVVGLLATAIQKAVQHDISIHVVTAYLEFLKHHLTDTSLACTIALLIMRRKVLATSLILGSSSNLIPPEFAGENWTATRSATVDLILGTLRKALESGTENDVVWDELNSVESPIVTLVTPRVALHAKELAVRRVRLHQVIVDAALEVLSLLGQHSGEVKRKEEAFQDLLNVIFPAYDTEAQPWGWDLEVPTGWIEDTGVRKPLFSEAQAVNLIRTEDIRLVKAGLSVLSVESKLELFEGFGLSSAGTIVLLEDLNTVPNMRLESILGSFSRQRLEKLTSCVRTFVRADNKVGRNMLRLIEKMCAPSAPTSSTVQQTPTSFGLRKEKTAFVGSGEAEKPRPKRSLEEITESMFKWLLSVEEVTERQISYDMSLYLQFREELQKVLALGSIENIKSVIGIVLVKLESAEESCFGNQKFVLYGLPVLVLLSNAPCFEDRRKQPSSVKGLLSIEPRADMGHEKRDISYPAIMAEALILCRELQTRLFSIYTNLTGNTGYDLPSTRKYVLSGITGGFSTTLDMVEKAPVGRFEALLRLYMCRKLQWLWRGRDVGDRSALPPLANVMAGLLRKWRLGSGQSDSRSGLTSLVDMKSQIVFSGRCGLVMEMLTMLDPEFDSEDSLTAVFDLPEVQRKLEESVGPSLPAIGLSYVVHKCSWKTLSKVFQQLFCKSWSTEKGQFSVEGSEKVKETPGIFSGLEHVIEFISLCVQHPRAKLACRASIEVEPYMSSTNLASSWLDKSSAVVLTKIAVSAYIGSKLGSAEIRKSTPHVSVERHVHALERRTLSPTSRALKLLAIAVYQGPDIMRAVVQHLSSYEDTDSTGGLVVPSQSVALTYKAVARSLLWSLYLIFPVAVKTNLLSSCKRKLPTEDMRNLLEITEEYKQTCSLNSVIHTAVWTFCSGNEKDSNAAYAFCQEFSRQHPLLLLPYLPTLKILLKEVLPQLKQGEPQARRTMSRVLWMGLGLLDMLRPHVIQESNSMLISGVCPPEYNGPSTHCPASSKGPTTKSGLEGILDLYFEVLKDVDAQDRPHFAKVVARFADFLCHCVAAGGRIREYVSANRAPVLDTTAQAFGKIKKMGFLLSLLDKPGTANFVDEIPVISFTSSSAGVNSQVASLPIPLDQVLAVRGQLQQCIKLHSKDSWKAQRMEFYSTEKAFGHMDGDVEDWNLSATLTDVDKASARVPALLSVLEDSLVQLISEKDSSLRERIYALLERTLVHCPSENSASNIVGCLLQQLKSSDVPRAKSAARNASRFFHFSTALQETMLIEMLQLGRIASDDLQQLIQGVLTCASAHGG</sequence>
<evidence type="ECO:0000313" key="6">
    <source>
        <dbReference type="Proteomes" id="UP001605036"/>
    </source>
</evidence>
<feature type="region of interest" description="Disordered" evidence="1">
    <location>
        <begin position="332"/>
        <end position="356"/>
    </location>
</feature>
<comment type="caution">
    <text evidence="5">The sequence shown here is derived from an EMBL/GenBank/DDBJ whole genome shotgun (WGS) entry which is preliminary data.</text>
</comment>
<dbReference type="Proteomes" id="UP001605036">
    <property type="component" value="Unassembled WGS sequence"/>
</dbReference>
<organism evidence="5 6">
    <name type="scientific">Riccia fluitans</name>
    <dbReference type="NCBI Taxonomy" id="41844"/>
    <lineage>
        <taxon>Eukaryota</taxon>
        <taxon>Viridiplantae</taxon>
        <taxon>Streptophyta</taxon>
        <taxon>Embryophyta</taxon>
        <taxon>Marchantiophyta</taxon>
        <taxon>Marchantiopsida</taxon>
        <taxon>Marchantiidae</taxon>
        <taxon>Marchantiales</taxon>
        <taxon>Ricciaceae</taxon>
        <taxon>Riccia</taxon>
    </lineage>
</organism>